<sequence>MTIERGPIVHERYAPFSPSDFGTKEWDMMVPILKKKKNKCVPNLLQTLTNKYKELEKVAKSLGINHQEALESQGLAIPKQAHTIGRKRKAVGQEPEDFMAALTATKLLLLGSCLFQTKLSKSLSMDLLHG</sequence>
<accession>A0A2U1LMI2</accession>
<dbReference type="AlphaFoldDB" id="A0A2U1LMI2"/>
<dbReference type="EMBL" id="PKPP01008634">
    <property type="protein sequence ID" value="PWA50192.1"/>
    <property type="molecule type" value="Genomic_DNA"/>
</dbReference>
<gene>
    <name evidence="1" type="ORF">CTI12_AA473660</name>
</gene>
<evidence type="ECO:0000313" key="2">
    <source>
        <dbReference type="Proteomes" id="UP000245207"/>
    </source>
</evidence>
<evidence type="ECO:0000313" key="1">
    <source>
        <dbReference type="EMBL" id="PWA50192.1"/>
    </source>
</evidence>
<keyword evidence="2" id="KW-1185">Reference proteome</keyword>
<organism evidence="1 2">
    <name type="scientific">Artemisia annua</name>
    <name type="common">Sweet wormwood</name>
    <dbReference type="NCBI Taxonomy" id="35608"/>
    <lineage>
        <taxon>Eukaryota</taxon>
        <taxon>Viridiplantae</taxon>
        <taxon>Streptophyta</taxon>
        <taxon>Embryophyta</taxon>
        <taxon>Tracheophyta</taxon>
        <taxon>Spermatophyta</taxon>
        <taxon>Magnoliopsida</taxon>
        <taxon>eudicotyledons</taxon>
        <taxon>Gunneridae</taxon>
        <taxon>Pentapetalae</taxon>
        <taxon>asterids</taxon>
        <taxon>campanulids</taxon>
        <taxon>Asterales</taxon>
        <taxon>Asteraceae</taxon>
        <taxon>Asteroideae</taxon>
        <taxon>Anthemideae</taxon>
        <taxon>Artemisiinae</taxon>
        <taxon>Artemisia</taxon>
    </lineage>
</organism>
<dbReference type="Proteomes" id="UP000245207">
    <property type="component" value="Unassembled WGS sequence"/>
</dbReference>
<reference evidence="1 2" key="1">
    <citation type="journal article" date="2018" name="Mol. Plant">
        <title>The genome of Artemisia annua provides insight into the evolution of Asteraceae family and artemisinin biosynthesis.</title>
        <authorList>
            <person name="Shen Q."/>
            <person name="Zhang L."/>
            <person name="Liao Z."/>
            <person name="Wang S."/>
            <person name="Yan T."/>
            <person name="Shi P."/>
            <person name="Liu M."/>
            <person name="Fu X."/>
            <person name="Pan Q."/>
            <person name="Wang Y."/>
            <person name="Lv Z."/>
            <person name="Lu X."/>
            <person name="Zhang F."/>
            <person name="Jiang W."/>
            <person name="Ma Y."/>
            <person name="Chen M."/>
            <person name="Hao X."/>
            <person name="Li L."/>
            <person name="Tang Y."/>
            <person name="Lv G."/>
            <person name="Zhou Y."/>
            <person name="Sun X."/>
            <person name="Brodelius P.E."/>
            <person name="Rose J.K.C."/>
            <person name="Tang K."/>
        </authorList>
    </citation>
    <scope>NUCLEOTIDE SEQUENCE [LARGE SCALE GENOMIC DNA]</scope>
    <source>
        <strain evidence="2">cv. Huhao1</strain>
        <tissue evidence="1">Leaf</tissue>
    </source>
</reference>
<proteinExistence type="predicted"/>
<name>A0A2U1LMI2_ARTAN</name>
<protein>
    <submittedName>
        <fullName evidence="1">Uncharacterized protein</fullName>
    </submittedName>
</protein>
<comment type="caution">
    <text evidence="1">The sequence shown here is derived from an EMBL/GenBank/DDBJ whole genome shotgun (WGS) entry which is preliminary data.</text>
</comment>